<dbReference type="InParanoid" id="G0MX05"/>
<feature type="transmembrane region" description="Helical" evidence="7">
    <location>
        <begin position="286"/>
        <end position="310"/>
    </location>
</feature>
<gene>
    <name evidence="8" type="ORF">CAEBREN_22711</name>
</gene>
<keyword evidence="3 7" id="KW-0812">Transmembrane</keyword>
<keyword evidence="4 7" id="KW-1133">Transmembrane helix</keyword>
<keyword evidence="6" id="KW-0325">Glycoprotein</keyword>
<keyword evidence="9" id="KW-1185">Reference proteome</keyword>
<evidence type="ECO:0000256" key="4">
    <source>
        <dbReference type="ARBA" id="ARBA00022989"/>
    </source>
</evidence>
<proteinExistence type="inferred from homology"/>
<organism evidence="9">
    <name type="scientific">Caenorhabditis brenneri</name>
    <name type="common">Nematode worm</name>
    <dbReference type="NCBI Taxonomy" id="135651"/>
    <lineage>
        <taxon>Eukaryota</taxon>
        <taxon>Metazoa</taxon>
        <taxon>Ecdysozoa</taxon>
        <taxon>Nematoda</taxon>
        <taxon>Chromadorea</taxon>
        <taxon>Rhabditida</taxon>
        <taxon>Rhabditina</taxon>
        <taxon>Rhabditomorpha</taxon>
        <taxon>Rhabditoidea</taxon>
        <taxon>Rhabditidae</taxon>
        <taxon>Peloderinae</taxon>
        <taxon>Caenorhabditis</taxon>
    </lineage>
</organism>
<dbReference type="eggNOG" id="KOG3776">
    <property type="taxonomic scope" value="Eukaryota"/>
</dbReference>
<dbReference type="OrthoDB" id="18585at2759"/>
<evidence type="ECO:0000256" key="3">
    <source>
        <dbReference type="ARBA" id="ARBA00022692"/>
    </source>
</evidence>
<dbReference type="GO" id="GO:0016020">
    <property type="term" value="C:membrane"/>
    <property type="evidence" value="ECO:0007669"/>
    <property type="project" value="UniProtKB-SubCell"/>
</dbReference>
<dbReference type="GO" id="GO:0005044">
    <property type="term" value="F:scavenger receptor activity"/>
    <property type="evidence" value="ECO:0007669"/>
    <property type="project" value="TreeGrafter"/>
</dbReference>
<evidence type="ECO:0000256" key="1">
    <source>
        <dbReference type="ARBA" id="ARBA00004370"/>
    </source>
</evidence>
<evidence type="ECO:0000313" key="9">
    <source>
        <dbReference type="Proteomes" id="UP000008068"/>
    </source>
</evidence>
<accession>G0MX05</accession>
<dbReference type="EMBL" id="GL379818">
    <property type="protein sequence ID" value="EGT46674.1"/>
    <property type="molecule type" value="Genomic_DNA"/>
</dbReference>
<evidence type="ECO:0000256" key="7">
    <source>
        <dbReference type="SAM" id="Phobius"/>
    </source>
</evidence>
<dbReference type="PANTHER" id="PTHR11923:SF106">
    <property type="entry name" value="SCAVENGER RECEPTOR (CD36 FAMILY) RELATED"/>
    <property type="match status" value="1"/>
</dbReference>
<evidence type="ECO:0000313" key="8">
    <source>
        <dbReference type="EMBL" id="EGT46674.1"/>
    </source>
</evidence>
<keyword evidence="5 7" id="KW-0472">Membrane</keyword>
<comment type="similarity">
    <text evidence="2">Belongs to the CD36 family.</text>
</comment>
<sequence length="336" mass="38609">MVERKQGIKYLDGGNQVFYRTNKTWVFDQQRSCKTCLCKDEVAIPNFVFMGLIYLKQTLPMPKPYKFILDIFMIVMKMQPIKRLTVCEVLLDSYKDPVVEFIHTPFFKFLKHALHLKTPDFPDLGFLPKYNKTSDGDFVIMTGKDDIEKTFAITDGINQRPGIGKNEKYEMFQPLTCRKYSLGYSSHEGYTYGIPSVGYSIDEDSYDGVKNIGYRYENLEKALTGHTVNANFRIQFNIPLYSNPDSHLWSNLPTTIVPAMWLDLEVQVQDYALNFFYLVVVVSQRVVFIISIVCLTLSALLTALIVFHIIERKKGSFAKAVEISCNGVVPKHVNHL</sequence>
<dbReference type="GO" id="GO:0005737">
    <property type="term" value="C:cytoplasm"/>
    <property type="evidence" value="ECO:0007669"/>
    <property type="project" value="TreeGrafter"/>
</dbReference>
<dbReference type="STRING" id="135651.G0MX05"/>
<evidence type="ECO:0000256" key="5">
    <source>
        <dbReference type="ARBA" id="ARBA00023136"/>
    </source>
</evidence>
<dbReference type="Proteomes" id="UP000008068">
    <property type="component" value="Unassembled WGS sequence"/>
</dbReference>
<reference evidence="9" key="1">
    <citation type="submission" date="2011-07" db="EMBL/GenBank/DDBJ databases">
        <authorList>
            <consortium name="Caenorhabditis brenneri Sequencing and Analysis Consortium"/>
            <person name="Wilson R.K."/>
        </authorList>
    </citation>
    <scope>NUCLEOTIDE SEQUENCE [LARGE SCALE GENOMIC DNA]</scope>
    <source>
        <strain evidence="9">PB2801</strain>
    </source>
</reference>
<dbReference type="AlphaFoldDB" id="G0MX05"/>
<name>G0MX05_CAEBE</name>
<protein>
    <submittedName>
        <fullName evidence="8">Uncharacterized protein</fullName>
    </submittedName>
</protein>
<evidence type="ECO:0000256" key="2">
    <source>
        <dbReference type="ARBA" id="ARBA00010532"/>
    </source>
</evidence>
<dbReference type="PANTHER" id="PTHR11923">
    <property type="entry name" value="SCAVENGER RECEPTOR CLASS B TYPE-1 SR-B1"/>
    <property type="match status" value="1"/>
</dbReference>
<evidence type="ECO:0000256" key="6">
    <source>
        <dbReference type="ARBA" id="ARBA00023180"/>
    </source>
</evidence>
<dbReference type="HOGENOM" id="CLU_826981_0_0_1"/>
<comment type="subcellular location">
    <subcellularLocation>
        <location evidence="1">Membrane</location>
    </subcellularLocation>
</comment>
<dbReference type="InterPro" id="IPR002159">
    <property type="entry name" value="CD36_fam"/>
</dbReference>
<dbReference type="Pfam" id="PF01130">
    <property type="entry name" value="CD36"/>
    <property type="match status" value="2"/>
</dbReference>